<feature type="signal peptide" evidence="11">
    <location>
        <begin position="1"/>
        <end position="26"/>
    </location>
</feature>
<evidence type="ECO:0000256" key="9">
    <source>
        <dbReference type="ARBA" id="ARBA00023180"/>
    </source>
</evidence>
<dbReference type="GO" id="GO:0006506">
    <property type="term" value="P:GPI anchor biosynthetic process"/>
    <property type="evidence" value="ECO:0007669"/>
    <property type="project" value="UniProtKB-UniPathway"/>
</dbReference>
<evidence type="ECO:0000256" key="7">
    <source>
        <dbReference type="ARBA" id="ARBA00022989"/>
    </source>
</evidence>
<dbReference type="InterPro" id="IPR040039">
    <property type="entry name" value="PIGX"/>
</dbReference>
<evidence type="ECO:0000256" key="6">
    <source>
        <dbReference type="ARBA" id="ARBA00022824"/>
    </source>
</evidence>
<keyword evidence="8 10" id="KW-0472">Membrane</keyword>
<evidence type="ECO:0000313" key="12">
    <source>
        <dbReference type="EMBL" id="EGG17965.1"/>
    </source>
</evidence>
<dbReference type="InterPro" id="IPR013233">
    <property type="entry name" value="PIG-X/PBN1"/>
</dbReference>
<dbReference type="KEGG" id="dfa:DFA_06631"/>
<evidence type="ECO:0000313" key="13">
    <source>
        <dbReference type="Proteomes" id="UP000007797"/>
    </source>
</evidence>
<keyword evidence="4" id="KW-0337">GPI-anchor biosynthesis</keyword>
<dbReference type="GO" id="GO:0005789">
    <property type="term" value="C:endoplasmic reticulum membrane"/>
    <property type="evidence" value="ECO:0007669"/>
    <property type="project" value="UniProtKB-SubCell"/>
</dbReference>
<organism evidence="12 13">
    <name type="scientific">Cavenderia fasciculata</name>
    <name type="common">Slime mold</name>
    <name type="synonym">Dictyostelium fasciculatum</name>
    <dbReference type="NCBI Taxonomy" id="261658"/>
    <lineage>
        <taxon>Eukaryota</taxon>
        <taxon>Amoebozoa</taxon>
        <taxon>Evosea</taxon>
        <taxon>Eumycetozoa</taxon>
        <taxon>Dictyostelia</taxon>
        <taxon>Acytosteliales</taxon>
        <taxon>Cavenderiaceae</taxon>
        <taxon>Cavenderia</taxon>
    </lineage>
</organism>
<dbReference type="OMA" id="IHLRYQN"/>
<dbReference type="Proteomes" id="UP000007797">
    <property type="component" value="Unassembled WGS sequence"/>
</dbReference>
<evidence type="ECO:0000256" key="3">
    <source>
        <dbReference type="ARBA" id="ARBA00010345"/>
    </source>
</evidence>
<comment type="similarity">
    <text evidence="3">Belongs to the PIGX family.</text>
</comment>
<dbReference type="SMART" id="SM00780">
    <property type="entry name" value="PIG-X"/>
    <property type="match status" value="1"/>
</dbReference>
<keyword evidence="6" id="KW-0256">Endoplasmic reticulum</keyword>
<proteinExistence type="inferred from homology"/>
<comment type="subcellular location">
    <subcellularLocation>
        <location evidence="1">Endoplasmic reticulum membrane</location>
        <topology evidence="1">Single-pass membrane protein</topology>
    </subcellularLocation>
</comment>
<gene>
    <name evidence="12" type="primary">pigX</name>
    <name evidence="12" type="ORF">DFA_06631</name>
</gene>
<dbReference type="EMBL" id="GL883020">
    <property type="protein sequence ID" value="EGG17965.1"/>
    <property type="molecule type" value="Genomic_DNA"/>
</dbReference>
<comment type="pathway">
    <text evidence="2">Glycolipid biosynthesis; glycosylphosphatidylinositol-anchor biosynthesis.</text>
</comment>
<evidence type="ECO:0000256" key="10">
    <source>
        <dbReference type="SAM" id="Phobius"/>
    </source>
</evidence>
<keyword evidence="7 10" id="KW-1133">Transmembrane helix</keyword>
<evidence type="ECO:0000256" key="11">
    <source>
        <dbReference type="SAM" id="SignalP"/>
    </source>
</evidence>
<dbReference type="GeneID" id="14870015"/>
<name>F4Q1U5_CACFS</name>
<accession>F4Q1U5</accession>
<evidence type="ECO:0000256" key="4">
    <source>
        <dbReference type="ARBA" id="ARBA00022502"/>
    </source>
</evidence>
<reference evidence="13" key="1">
    <citation type="journal article" date="2011" name="Genome Res.">
        <title>Phylogeny-wide analysis of social amoeba genomes highlights ancient origins for complex intercellular communication.</title>
        <authorList>
            <person name="Heidel A.J."/>
            <person name="Lawal H.M."/>
            <person name="Felder M."/>
            <person name="Schilde C."/>
            <person name="Helps N.R."/>
            <person name="Tunggal B."/>
            <person name="Rivero F."/>
            <person name="John U."/>
            <person name="Schleicher M."/>
            <person name="Eichinger L."/>
            <person name="Platzer M."/>
            <person name="Noegel A.A."/>
            <person name="Schaap P."/>
            <person name="Gloeckner G."/>
        </authorList>
    </citation>
    <scope>NUCLEOTIDE SEQUENCE [LARGE SCALE GENOMIC DNA]</scope>
    <source>
        <strain evidence="13">SH3</strain>
    </source>
</reference>
<dbReference type="RefSeq" id="XP_004356857.1">
    <property type="nucleotide sequence ID" value="XM_004356804.1"/>
</dbReference>
<dbReference type="OrthoDB" id="5546453at2759"/>
<dbReference type="Pfam" id="PF08320">
    <property type="entry name" value="PIG-X"/>
    <property type="match status" value="1"/>
</dbReference>
<sequence length="581" mass="64796">MMIKYNFITLLLLLLTINGFIIISSSSPSHSTTLDNSKDLTKDHFLFFQQPPSSSLSIKDITTNSFAVSSTPSSSSSSSSQIFYSLHTYTIDSIDDLLHIDTIEPEIKSIKIHLNQNTNKNGPLLPLSEQNDKDDEQLFPSTMLPTLTIVVSYDKGSDNVKMESYSTVKQLSFNISVALCNILKPVVGLDLQPLDQRSLLPSLVNMGLMPSNIIPPNFVNAQFDNDQTFKTAEKVRFLQSIVQSKDFKLGGWFEFLSSTSSGEMDQFVNAGKLPFPSIRVSKNQRAGANILGTQVVIERSGNNRLKIKFTELLEITIKEERLLMTTNNKKPISVQTTAAVINAKNGEYVSQLYPISNSVASSTTTVIKAKENTTKHSSATFLERSIKKQGFHRDLFSSLMINTPNNQQQQCKLLLLEHFDEGIFVDQYEVDEIHRFGGSDVRIYQLIDLEKPSYTSTQNYISSITLFNPSTTTAATIVNVTLPIHLRYQNPSRAPFRIAKISSPLLFVQCNNQDKWTLVQQQQSSVHSNIDIEVPVGQLDVRSSIGFYTLLFTIIGSLVVVFTIAIVRSKGSSNSKSTKNK</sequence>
<evidence type="ECO:0000256" key="1">
    <source>
        <dbReference type="ARBA" id="ARBA00004389"/>
    </source>
</evidence>
<dbReference type="UniPathway" id="UPA00196"/>
<protein>
    <submittedName>
        <fullName evidence="12">Phosphatidylinositol glycan</fullName>
    </submittedName>
</protein>
<evidence type="ECO:0000256" key="2">
    <source>
        <dbReference type="ARBA" id="ARBA00004687"/>
    </source>
</evidence>
<keyword evidence="5 10" id="KW-0812">Transmembrane</keyword>
<feature type="chain" id="PRO_5003319833" evidence="11">
    <location>
        <begin position="27"/>
        <end position="581"/>
    </location>
</feature>
<keyword evidence="9" id="KW-0325">Glycoprotein</keyword>
<dbReference type="PANTHER" id="PTHR28650:SF1">
    <property type="entry name" value="PHOSPHATIDYLINOSITOL-GLYCAN BIOSYNTHESIS CLASS X PROTEIN"/>
    <property type="match status" value="1"/>
</dbReference>
<keyword evidence="13" id="KW-1185">Reference proteome</keyword>
<feature type="transmembrane region" description="Helical" evidence="10">
    <location>
        <begin position="545"/>
        <end position="567"/>
    </location>
</feature>
<evidence type="ECO:0000256" key="5">
    <source>
        <dbReference type="ARBA" id="ARBA00022692"/>
    </source>
</evidence>
<evidence type="ECO:0000256" key="8">
    <source>
        <dbReference type="ARBA" id="ARBA00023136"/>
    </source>
</evidence>
<dbReference type="PANTHER" id="PTHR28650">
    <property type="entry name" value="PHOSPHATIDYLINOSITOL-GLYCAN BIOSYNTHESIS CLASS X PROTEIN"/>
    <property type="match status" value="1"/>
</dbReference>
<keyword evidence="11" id="KW-0732">Signal</keyword>
<dbReference type="STRING" id="1054147.F4Q1U5"/>
<dbReference type="AlphaFoldDB" id="F4Q1U5"/>